<gene>
    <name evidence="5" type="ORF">A9308_01500</name>
</gene>
<comment type="caution">
    <text evidence="5">The sequence shown here is derived from an EMBL/GenBank/DDBJ whole genome shotgun (WGS) entry which is preliminary data.</text>
</comment>
<dbReference type="PIRSF" id="PIRSF004553">
    <property type="entry name" value="CHP00095"/>
    <property type="match status" value="1"/>
</dbReference>
<keyword evidence="1 3" id="KW-0489">Methyltransferase</keyword>
<dbReference type="InterPro" id="IPR004398">
    <property type="entry name" value="RNA_MeTrfase_RsmD"/>
</dbReference>
<dbReference type="PANTHER" id="PTHR43542:SF1">
    <property type="entry name" value="METHYLTRANSFERASE"/>
    <property type="match status" value="1"/>
</dbReference>
<dbReference type="Gene3D" id="3.40.50.150">
    <property type="entry name" value="Vaccinia Virus protein VP39"/>
    <property type="match status" value="1"/>
</dbReference>
<feature type="region of interest" description="Disordered" evidence="4">
    <location>
        <begin position="1"/>
        <end position="20"/>
    </location>
</feature>
<evidence type="ECO:0000256" key="2">
    <source>
        <dbReference type="ARBA" id="ARBA00022679"/>
    </source>
</evidence>
<dbReference type="STRING" id="34059.A9308_01500"/>
<evidence type="ECO:0000313" key="5">
    <source>
        <dbReference type="EMBL" id="OBX72940.1"/>
    </source>
</evidence>
<comment type="function">
    <text evidence="3">Specifically methylates the guanine in position 966 of 16S rRNA in the assembled 30S particle.</text>
</comment>
<keyword evidence="3" id="KW-0949">S-adenosyl-L-methionine</keyword>
<dbReference type="RefSeq" id="WP_067239021.1">
    <property type="nucleotide sequence ID" value="NZ_LZMZ01000054.1"/>
</dbReference>
<dbReference type="InterPro" id="IPR029063">
    <property type="entry name" value="SAM-dependent_MTases_sf"/>
</dbReference>
<dbReference type="GO" id="GO:0052913">
    <property type="term" value="F:16S rRNA (guanine(966)-N(2))-methyltransferase activity"/>
    <property type="evidence" value="ECO:0007669"/>
    <property type="project" value="UniProtKB-EC"/>
</dbReference>
<evidence type="ECO:0000256" key="4">
    <source>
        <dbReference type="SAM" id="MobiDB-lite"/>
    </source>
</evidence>
<reference evidence="5 6" key="1">
    <citation type="submission" date="2016-06" db="EMBL/GenBank/DDBJ databases">
        <title>Draft genome of Moraxella atlantae CCUG 66109.</title>
        <authorList>
            <person name="Salva-Serra F."/>
            <person name="Engstrom-Jakobsson H."/>
            <person name="Thorell K."/>
            <person name="Gonzales-Siles L."/>
            <person name="Karlsson R."/>
            <person name="Boulund F."/>
            <person name="Engstrand L."/>
            <person name="Kristiansson E."/>
            <person name="Moore E."/>
        </authorList>
    </citation>
    <scope>NUCLEOTIDE SEQUENCE [LARGE SCALE GENOMIC DNA]</scope>
    <source>
        <strain evidence="5 6">CCUG 66109</strain>
    </source>
</reference>
<dbReference type="Proteomes" id="UP000092508">
    <property type="component" value="Unassembled WGS sequence"/>
</dbReference>
<evidence type="ECO:0000313" key="6">
    <source>
        <dbReference type="Proteomes" id="UP000092508"/>
    </source>
</evidence>
<evidence type="ECO:0000256" key="3">
    <source>
        <dbReference type="PIRNR" id="PIRNR004553"/>
    </source>
</evidence>
<keyword evidence="2 3" id="KW-0808">Transferase</keyword>
<proteinExistence type="inferred from homology"/>
<dbReference type="CDD" id="cd02440">
    <property type="entry name" value="AdoMet_MTases"/>
    <property type="match status" value="1"/>
</dbReference>
<evidence type="ECO:0000256" key="1">
    <source>
        <dbReference type="ARBA" id="ARBA00022603"/>
    </source>
</evidence>
<comment type="similarity">
    <text evidence="3">Belongs to the methyltransferase superfamily. RsmD family.</text>
</comment>
<dbReference type="AlphaFoldDB" id="A0A1B8Q8H7"/>
<organism evidence="5 6">
    <name type="scientific">Faucicola atlantae</name>
    <dbReference type="NCBI Taxonomy" id="34059"/>
    <lineage>
        <taxon>Bacteria</taxon>
        <taxon>Pseudomonadati</taxon>
        <taxon>Pseudomonadota</taxon>
        <taxon>Gammaproteobacteria</taxon>
        <taxon>Moraxellales</taxon>
        <taxon>Moraxellaceae</taxon>
        <taxon>Faucicola</taxon>
    </lineage>
</organism>
<dbReference type="NCBIfam" id="TIGR00095">
    <property type="entry name" value="16S rRNA (guanine(966)-N(2))-methyltransferase RsmD"/>
    <property type="match status" value="1"/>
</dbReference>
<dbReference type="EMBL" id="LZMZ01000054">
    <property type="protein sequence ID" value="OBX72940.1"/>
    <property type="molecule type" value="Genomic_DNA"/>
</dbReference>
<sequence>MPAHHRSSRSASPRTTNRQAVSHVRIIGGDYRRRQIGFVDGDGLRPTPDRVRETLFNWLQDDIVGMSVLDCCAGSGVLGFEALSRGARHVTMIEPNRAQFSQLVASQQQLAISDTHLTLLPSTAEHALADMATQAAPAFGGVFLDPPYRLDLWQPLLRLLLDNALINADSWLYIESDRPQQTSLAPALAELQVLKYKKMGQVFAGLYQIKGAAL</sequence>
<protein>
    <recommendedName>
        <fullName evidence="3">Ribosomal RNA small subunit methyltransferase D</fullName>
        <ecNumber evidence="3">2.1.1.171</ecNumber>
    </recommendedName>
</protein>
<dbReference type="EC" id="2.1.1.171" evidence="3"/>
<accession>A0A1B8Q8H7</accession>
<comment type="catalytic activity">
    <reaction evidence="3">
        <text>guanosine(966) in 16S rRNA + S-adenosyl-L-methionine = N(2)-methylguanosine(966) in 16S rRNA + S-adenosyl-L-homocysteine + H(+)</text>
        <dbReference type="Rhea" id="RHEA:23548"/>
        <dbReference type="Rhea" id="RHEA-COMP:10211"/>
        <dbReference type="Rhea" id="RHEA-COMP:10212"/>
        <dbReference type="ChEBI" id="CHEBI:15378"/>
        <dbReference type="ChEBI" id="CHEBI:57856"/>
        <dbReference type="ChEBI" id="CHEBI:59789"/>
        <dbReference type="ChEBI" id="CHEBI:74269"/>
        <dbReference type="ChEBI" id="CHEBI:74481"/>
        <dbReference type="EC" id="2.1.1.171"/>
    </reaction>
</comment>
<dbReference type="OrthoDB" id="9803017at2"/>
<name>A0A1B8Q8H7_9GAMM</name>
<dbReference type="Pfam" id="PF03602">
    <property type="entry name" value="Cons_hypoth95"/>
    <property type="match status" value="1"/>
</dbReference>
<dbReference type="PANTHER" id="PTHR43542">
    <property type="entry name" value="METHYLTRANSFERASE"/>
    <property type="match status" value="1"/>
</dbReference>
<dbReference type="SUPFAM" id="SSF53335">
    <property type="entry name" value="S-adenosyl-L-methionine-dependent methyltransferases"/>
    <property type="match status" value="1"/>
</dbReference>
<keyword evidence="3" id="KW-0698">rRNA processing</keyword>